<dbReference type="Proteomes" id="UP000601435">
    <property type="component" value="Unassembled WGS sequence"/>
</dbReference>
<comment type="caution">
    <text evidence="1">The sequence shown here is derived from an EMBL/GenBank/DDBJ whole genome shotgun (WGS) entry which is preliminary data.</text>
</comment>
<dbReference type="EMBL" id="CAJNJA010020980">
    <property type="protein sequence ID" value="CAE7467965.1"/>
    <property type="molecule type" value="Genomic_DNA"/>
</dbReference>
<dbReference type="AlphaFoldDB" id="A0A812SBX1"/>
<accession>A0A812SBX1</accession>
<name>A0A812SBX1_9DINO</name>
<evidence type="ECO:0000313" key="2">
    <source>
        <dbReference type="Proteomes" id="UP000601435"/>
    </source>
</evidence>
<gene>
    <name evidence="1" type="ORF">SNEC2469_LOCUS13155</name>
</gene>
<reference evidence="1" key="1">
    <citation type="submission" date="2021-02" db="EMBL/GenBank/DDBJ databases">
        <authorList>
            <person name="Dougan E. K."/>
            <person name="Rhodes N."/>
            <person name="Thang M."/>
            <person name="Chan C."/>
        </authorList>
    </citation>
    <scope>NUCLEOTIDE SEQUENCE</scope>
</reference>
<proteinExistence type="predicted"/>
<organism evidence="1 2">
    <name type="scientific">Symbiodinium necroappetens</name>
    <dbReference type="NCBI Taxonomy" id="1628268"/>
    <lineage>
        <taxon>Eukaryota</taxon>
        <taxon>Sar</taxon>
        <taxon>Alveolata</taxon>
        <taxon>Dinophyceae</taxon>
        <taxon>Suessiales</taxon>
        <taxon>Symbiodiniaceae</taxon>
        <taxon>Symbiodinium</taxon>
    </lineage>
</organism>
<sequence>MEASRKATFVAAEKVICLVSAMMQAQVLNDDIGACDDLSVDTSSLDLPPFRNAPPKPTCDYSSVTALPCDSDFLSQYYTSQDWHAEASADTCTPCASGRFSACSDLWSGLTSQLGACFKLRRSKLRGQPTPEVTARTPSSLEANRAEGGVLFGLTSTSLFKKGSFRKGATGAGAGDAYESLSLPARLDEKGWQKGYGYSGFGYMTPSPFAVPQEGVLNAKAIEDQYVNSRHKRRPPALPQHLSFVAEFCNPFVPAAGGSPLHLYGAVA</sequence>
<evidence type="ECO:0000313" key="1">
    <source>
        <dbReference type="EMBL" id="CAE7467965.1"/>
    </source>
</evidence>
<keyword evidence="2" id="KW-1185">Reference proteome</keyword>
<dbReference type="OrthoDB" id="408221at2759"/>
<protein>
    <submittedName>
        <fullName evidence="1">Uncharacterized protein</fullName>
    </submittedName>
</protein>